<dbReference type="Proteomes" id="UP000322873">
    <property type="component" value="Unassembled WGS sequence"/>
</dbReference>
<evidence type="ECO:0000313" key="2">
    <source>
        <dbReference type="EMBL" id="KAA8575697.1"/>
    </source>
</evidence>
<proteinExistence type="predicted"/>
<dbReference type="EMBL" id="VICG01000002">
    <property type="protein sequence ID" value="KAA8575697.1"/>
    <property type="molecule type" value="Genomic_DNA"/>
</dbReference>
<protein>
    <submittedName>
        <fullName evidence="2">Uncharacterized protein</fullName>
    </submittedName>
</protein>
<reference evidence="2 3" key="1">
    <citation type="submission" date="2019-06" db="EMBL/GenBank/DDBJ databases">
        <title>Genome Sequence of the Brown Rot Fungal Pathogen Monilinia fructicola.</title>
        <authorList>
            <person name="De Miccolis Angelini R.M."/>
            <person name="Landi L."/>
            <person name="Abate D."/>
            <person name="Pollastro S."/>
            <person name="Romanazzi G."/>
            <person name="Faretra F."/>
        </authorList>
    </citation>
    <scope>NUCLEOTIDE SEQUENCE [LARGE SCALE GENOMIC DNA]</scope>
    <source>
        <strain evidence="2 3">Mfrc123</strain>
    </source>
</reference>
<organism evidence="2 3">
    <name type="scientific">Monilinia fructicola</name>
    <name type="common">Brown rot fungus</name>
    <name type="synonym">Ciboria fructicola</name>
    <dbReference type="NCBI Taxonomy" id="38448"/>
    <lineage>
        <taxon>Eukaryota</taxon>
        <taxon>Fungi</taxon>
        <taxon>Dikarya</taxon>
        <taxon>Ascomycota</taxon>
        <taxon>Pezizomycotina</taxon>
        <taxon>Leotiomycetes</taxon>
        <taxon>Helotiales</taxon>
        <taxon>Sclerotiniaceae</taxon>
        <taxon>Monilinia</taxon>
    </lineage>
</organism>
<keyword evidence="3" id="KW-1185">Reference proteome</keyword>
<accession>A0A5M9K4F4</accession>
<name>A0A5M9K4F4_MONFR</name>
<gene>
    <name evidence="2" type="ORF">EYC84_004811</name>
</gene>
<comment type="caution">
    <text evidence="2">The sequence shown here is derived from an EMBL/GenBank/DDBJ whole genome shotgun (WGS) entry which is preliminary data.</text>
</comment>
<evidence type="ECO:0000313" key="3">
    <source>
        <dbReference type="Proteomes" id="UP000322873"/>
    </source>
</evidence>
<feature type="region of interest" description="Disordered" evidence="1">
    <location>
        <begin position="25"/>
        <end position="49"/>
    </location>
</feature>
<dbReference type="AlphaFoldDB" id="A0A5M9K4F4"/>
<evidence type="ECO:0000256" key="1">
    <source>
        <dbReference type="SAM" id="MobiDB-lite"/>
    </source>
</evidence>
<feature type="compositionally biased region" description="Low complexity" evidence="1">
    <location>
        <begin position="25"/>
        <end position="35"/>
    </location>
</feature>
<sequence>MGIKYCSEHGKISICTDNECNNTQPNPTQPNTTQTSHLTIRTAAQPRSHRAYKVQRRQDPILTSTYAAPRNSRIRVPNGSPYNNSSLQFNSNDFISVLSLFCHLPLEMFPGSLINSSLQNSNIFLSYPHNAISTRFQYQIKPIHPYPLIPGHVQCHAKPPKKKKKKGKKDIKDLHLVPMYSISLFSHPFPFLAL</sequence>